<evidence type="ECO:0000313" key="6">
    <source>
        <dbReference type="EMBL" id="KAK3255518.1"/>
    </source>
</evidence>
<feature type="region of interest" description="Disordered" evidence="5">
    <location>
        <begin position="143"/>
        <end position="165"/>
    </location>
</feature>
<evidence type="ECO:0000256" key="1">
    <source>
        <dbReference type="ARBA" id="ARBA00004141"/>
    </source>
</evidence>
<accession>A0AAE0F9E2</accession>
<dbReference type="GO" id="GO:0016020">
    <property type="term" value="C:membrane"/>
    <property type="evidence" value="ECO:0007669"/>
    <property type="project" value="UniProtKB-SubCell"/>
</dbReference>
<dbReference type="PANTHER" id="PTHR17920">
    <property type="entry name" value="TRANSMEMBRANE AND COILED-COIL DOMAIN-CONTAINING PROTEIN 4 TMCO4"/>
    <property type="match status" value="1"/>
</dbReference>
<proteinExistence type="predicted"/>
<name>A0AAE0F9E2_9CHLO</name>
<dbReference type="PANTHER" id="PTHR17920:SF3">
    <property type="entry name" value="TRANSMEMBRANE AND COILED-COIL DOMAIN-CONTAINING PROTEIN 4"/>
    <property type="match status" value="1"/>
</dbReference>
<comment type="subcellular location">
    <subcellularLocation>
        <location evidence="1">Membrane</location>
        <topology evidence="1">Multi-pass membrane protein</topology>
    </subcellularLocation>
</comment>
<protein>
    <submittedName>
        <fullName evidence="6">Uncharacterized protein</fullName>
    </submittedName>
</protein>
<dbReference type="InterPro" id="IPR007941">
    <property type="entry name" value="DUF726"/>
</dbReference>
<evidence type="ECO:0000256" key="2">
    <source>
        <dbReference type="ARBA" id="ARBA00022692"/>
    </source>
</evidence>
<dbReference type="EMBL" id="LGRX02022523">
    <property type="protein sequence ID" value="KAK3255518.1"/>
    <property type="molecule type" value="Genomic_DNA"/>
</dbReference>
<reference evidence="6 7" key="1">
    <citation type="journal article" date="2015" name="Genome Biol. Evol.">
        <title>Comparative Genomics of a Bacterivorous Green Alga Reveals Evolutionary Causalities and Consequences of Phago-Mixotrophic Mode of Nutrition.</title>
        <authorList>
            <person name="Burns J.A."/>
            <person name="Paasch A."/>
            <person name="Narechania A."/>
            <person name="Kim E."/>
        </authorList>
    </citation>
    <scope>NUCLEOTIDE SEQUENCE [LARGE SCALE GENOMIC DNA]</scope>
    <source>
        <strain evidence="6 7">PLY_AMNH</strain>
    </source>
</reference>
<evidence type="ECO:0000256" key="5">
    <source>
        <dbReference type="SAM" id="MobiDB-lite"/>
    </source>
</evidence>
<keyword evidence="3" id="KW-1133">Transmembrane helix</keyword>
<dbReference type="Proteomes" id="UP001190700">
    <property type="component" value="Unassembled WGS sequence"/>
</dbReference>
<comment type="caution">
    <text evidence="6">The sequence shown here is derived from an EMBL/GenBank/DDBJ whole genome shotgun (WGS) entry which is preliminary data.</text>
</comment>
<organism evidence="6 7">
    <name type="scientific">Cymbomonas tetramitiformis</name>
    <dbReference type="NCBI Taxonomy" id="36881"/>
    <lineage>
        <taxon>Eukaryota</taxon>
        <taxon>Viridiplantae</taxon>
        <taxon>Chlorophyta</taxon>
        <taxon>Pyramimonadophyceae</taxon>
        <taxon>Pyramimonadales</taxon>
        <taxon>Pyramimonadaceae</taxon>
        <taxon>Cymbomonas</taxon>
    </lineage>
</organism>
<evidence type="ECO:0000313" key="7">
    <source>
        <dbReference type="Proteomes" id="UP001190700"/>
    </source>
</evidence>
<feature type="compositionally biased region" description="Polar residues" evidence="5">
    <location>
        <begin position="146"/>
        <end position="157"/>
    </location>
</feature>
<keyword evidence="2" id="KW-0812">Transmembrane</keyword>
<gene>
    <name evidence="6" type="ORF">CYMTET_35301</name>
</gene>
<evidence type="ECO:0000256" key="4">
    <source>
        <dbReference type="ARBA" id="ARBA00023136"/>
    </source>
</evidence>
<keyword evidence="4" id="KW-0472">Membrane</keyword>
<sequence length="309" mass="33704">MDLSKETSYAAAALFSLALRDIICEAYGTDQDICGEVTTVSTQGLWNKGGLCERVYSHLNIPGRCWPTLLMVCKNEVALHRKDLLTHLSEEPFSPISPRTPARDSAGVTSSFASTELNLAAAIPRLKGSKSCPDMATLIPRPSARRTVSTDPSTARFTSKDAELRTTRPRVPAPEERTQCSRDCTRIVPMTHAVAVMWELLCGCIGGVAGDIDHISHWYDARARAALKQLCFWMELPWRKVAAMEALLASSLPACNGGTDRGQYHANHLPAEISSHVSQSQGRQFKVGLAAAGGGLVSGWWVRLQRQLC</sequence>
<keyword evidence="7" id="KW-1185">Reference proteome</keyword>
<evidence type="ECO:0000256" key="3">
    <source>
        <dbReference type="ARBA" id="ARBA00022989"/>
    </source>
</evidence>
<dbReference type="AlphaFoldDB" id="A0AAE0F9E2"/>